<dbReference type="Proteomes" id="UP001557470">
    <property type="component" value="Unassembled WGS sequence"/>
</dbReference>
<proteinExistence type="predicted"/>
<evidence type="ECO:0000313" key="2">
    <source>
        <dbReference type="Proteomes" id="UP001557470"/>
    </source>
</evidence>
<keyword evidence="2" id="KW-1185">Reference proteome</keyword>
<organism evidence="1 2">
    <name type="scientific">Umbra pygmaea</name>
    <name type="common">Eastern mudminnow</name>
    <dbReference type="NCBI Taxonomy" id="75934"/>
    <lineage>
        <taxon>Eukaryota</taxon>
        <taxon>Metazoa</taxon>
        <taxon>Chordata</taxon>
        <taxon>Craniata</taxon>
        <taxon>Vertebrata</taxon>
        <taxon>Euteleostomi</taxon>
        <taxon>Actinopterygii</taxon>
        <taxon>Neopterygii</taxon>
        <taxon>Teleostei</taxon>
        <taxon>Protacanthopterygii</taxon>
        <taxon>Esociformes</taxon>
        <taxon>Umbridae</taxon>
        <taxon>Umbra</taxon>
    </lineage>
</organism>
<evidence type="ECO:0000313" key="1">
    <source>
        <dbReference type="EMBL" id="KAL1022790.1"/>
    </source>
</evidence>
<dbReference type="AlphaFoldDB" id="A0ABD0Y1N7"/>
<gene>
    <name evidence="1" type="ORF">UPYG_G00032360</name>
</gene>
<dbReference type="EMBL" id="JAGEUA010000001">
    <property type="protein sequence ID" value="KAL1022790.1"/>
    <property type="molecule type" value="Genomic_DNA"/>
</dbReference>
<name>A0ABD0Y1N7_UMBPY</name>
<sequence>MPVAAPRDGNADDNSRLPQVKSKFCLRLFISNMLSNQNVQRHRRDTTIRLRHQPVPAHVVMCSGSTARKLQHTSENKAFSRK</sequence>
<protein>
    <submittedName>
        <fullName evidence="1">Uncharacterized protein</fullName>
    </submittedName>
</protein>
<reference evidence="1 2" key="1">
    <citation type="submission" date="2024-06" db="EMBL/GenBank/DDBJ databases">
        <authorList>
            <person name="Pan Q."/>
            <person name="Wen M."/>
            <person name="Jouanno E."/>
            <person name="Zahm M."/>
            <person name="Klopp C."/>
            <person name="Cabau C."/>
            <person name="Louis A."/>
            <person name="Berthelot C."/>
            <person name="Parey E."/>
            <person name="Roest Crollius H."/>
            <person name="Montfort J."/>
            <person name="Robinson-Rechavi M."/>
            <person name="Bouchez O."/>
            <person name="Lampietro C."/>
            <person name="Lopez Roques C."/>
            <person name="Donnadieu C."/>
            <person name="Postlethwait J."/>
            <person name="Bobe J."/>
            <person name="Verreycken H."/>
            <person name="Guiguen Y."/>
        </authorList>
    </citation>
    <scope>NUCLEOTIDE SEQUENCE [LARGE SCALE GENOMIC DNA]</scope>
    <source>
        <strain evidence="1">Up_M1</strain>
        <tissue evidence="1">Testis</tissue>
    </source>
</reference>
<comment type="caution">
    <text evidence="1">The sequence shown here is derived from an EMBL/GenBank/DDBJ whole genome shotgun (WGS) entry which is preliminary data.</text>
</comment>
<accession>A0ABD0Y1N7</accession>